<evidence type="ECO:0000256" key="3">
    <source>
        <dbReference type="ARBA" id="ARBA00022801"/>
    </source>
</evidence>
<dbReference type="KEGG" id="haq:DU484_01000"/>
<dbReference type="Proteomes" id="UP000252985">
    <property type="component" value="Chromosome"/>
</dbReference>
<reference evidence="4 7" key="2">
    <citation type="submission" date="2018-07" db="EMBL/GenBank/DDBJ databases">
        <title>Genome sequences of Haloplanus sp. CBA1113.</title>
        <authorList>
            <person name="Kim Y.B."/>
            <person name="Roh S.W."/>
        </authorList>
    </citation>
    <scope>NUCLEOTIDE SEQUENCE [LARGE SCALE GENOMIC DNA]</scope>
    <source>
        <strain evidence="4 7">CBA1113</strain>
    </source>
</reference>
<proteinExistence type="predicted"/>
<reference evidence="5 6" key="1">
    <citation type="submission" date="2018-07" db="EMBL/GenBank/DDBJ databases">
        <title>Genome sequences of Haloplanus sp. CBA1112.</title>
        <authorList>
            <person name="Kim Y.B."/>
            <person name="Roh S.W."/>
        </authorList>
    </citation>
    <scope>NUCLEOTIDE SEQUENCE [LARGE SCALE GENOMIC DNA]</scope>
    <source>
        <strain evidence="5 6">CBA1112</strain>
    </source>
</reference>
<accession>A0A345E8M0</accession>
<keyword evidence="7" id="KW-1185">Reference proteome</keyword>
<dbReference type="SUPFAM" id="SSF56235">
    <property type="entry name" value="N-terminal nucleophile aminohydrolases (Ntn hydrolases)"/>
    <property type="match status" value="1"/>
</dbReference>
<keyword evidence="1" id="KW-0963">Cytoplasm</keyword>
<organism evidence="4 7">
    <name type="scientific">Haloplanus rubicundus</name>
    <dbReference type="NCBI Taxonomy" id="1547898"/>
    <lineage>
        <taxon>Archaea</taxon>
        <taxon>Methanobacteriati</taxon>
        <taxon>Methanobacteriota</taxon>
        <taxon>Stenosarchaea group</taxon>
        <taxon>Halobacteria</taxon>
        <taxon>Halobacteriales</taxon>
        <taxon>Haloferacaceae</taxon>
        <taxon>Haloplanus</taxon>
    </lineage>
</organism>
<evidence type="ECO:0000313" key="6">
    <source>
        <dbReference type="Proteomes" id="UP000252985"/>
    </source>
</evidence>
<evidence type="ECO:0000313" key="4">
    <source>
        <dbReference type="EMBL" id="AXG05216.1"/>
    </source>
</evidence>
<dbReference type="EMBL" id="CP031148">
    <property type="protein sequence ID" value="AXG08542.1"/>
    <property type="molecule type" value="Genomic_DNA"/>
</dbReference>
<protein>
    <submittedName>
        <fullName evidence="4">20S proteasome subunit A/B</fullName>
    </submittedName>
</protein>
<dbReference type="Proteomes" id="UP000253273">
    <property type="component" value="Chromosome"/>
</dbReference>
<dbReference type="AlphaFoldDB" id="A0A345DZ44"/>
<keyword evidence="2" id="KW-0645">Protease</keyword>
<evidence type="ECO:0000313" key="7">
    <source>
        <dbReference type="Proteomes" id="UP000253273"/>
    </source>
</evidence>
<dbReference type="CDD" id="cd01906">
    <property type="entry name" value="proteasome_protease_HslV"/>
    <property type="match status" value="1"/>
</dbReference>
<dbReference type="EMBL" id="CP031150">
    <property type="protein sequence ID" value="AXG05216.1"/>
    <property type="molecule type" value="Genomic_DNA"/>
</dbReference>
<dbReference type="PANTHER" id="PTHR32194:SF0">
    <property type="entry name" value="ATP-DEPENDENT PROTEASE SUBUNIT HSLV"/>
    <property type="match status" value="1"/>
</dbReference>
<dbReference type="GO" id="GO:0005737">
    <property type="term" value="C:cytoplasm"/>
    <property type="evidence" value="ECO:0007669"/>
    <property type="project" value="TreeGrafter"/>
</dbReference>
<dbReference type="InterPro" id="IPR001353">
    <property type="entry name" value="Proteasome_sua/b"/>
</dbReference>
<dbReference type="GO" id="GO:0051603">
    <property type="term" value="P:proteolysis involved in protein catabolic process"/>
    <property type="evidence" value="ECO:0007669"/>
    <property type="project" value="InterPro"/>
</dbReference>
<dbReference type="InterPro" id="IPR029055">
    <property type="entry name" value="Ntn_hydrolases_N"/>
</dbReference>
<keyword evidence="3" id="KW-0378">Hydrolase</keyword>
<dbReference type="RefSeq" id="WP_114584368.1">
    <property type="nucleotide sequence ID" value="NZ_CP031148.1"/>
</dbReference>
<dbReference type="GeneID" id="37285512"/>
<gene>
    <name evidence="5" type="ORF">DU484_01000</name>
    <name evidence="4" type="ORF">DU500_01565</name>
</gene>
<dbReference type="GO" id="GO:0005839">
    <property type="term" value="C:proteasome core complex"/>
    <property type="evidence" value="ECO:0007669"/>
    <property type="project" value="InterPro"/>
</dbReference>
<name>A0A345DZ44_9EURY</name>
<evidence type="ECO:0000256" key="2">
    <source>
        <dbReference type="ARBA" id="ARBA00022670"/>
    </source>
</evidence>
<sequence length="174" mass="17819">MSTVLGVSCADGVVLAGDRVVASGGHVRSRSRRHVFDFGRVGFGVVGADVDGFADRLASEIRTYRTERGDLDIEPFTRMASDLATEFDAAVLVVARDGDGRPALRAVSPDGGVTADDVAAFGSGASVALGALEAGHDPDATLDEAAALARDALSAAAERDAGTGSEYDSYRLSA</sequence>
<dbReference type="Gene3D" id="3.60.20.10">
    <property type="entry name" value="Glutamine Phosphoribosylpyrophosphate, subunit 1, domain 1"/>
    <property type="match status" value="1"/>
</dbReference>
<evidence type="ECO:0000256" key="1">
    <source>
        <dbReference type="ARBA" id="ARBA00022490"/>
    </source>
</evidence>
<dbReference type="OrthoDB" id="6330at2157"/>
<dbReference type="GO" id="GO:0004175">
    <property type="term" value="F:endopeptidase activity"/>
    <property type="evidence" value="ECO:0007669"/>
    <property type="project" value="UniProtKB-ARBA"/>
</dbReference>
<dbReference type="Pfam" id="PF00227">
    <property type="entry name" value="Proteasome"/>
    <property type="match status" value="1"/>
</dbReference>
<accession>A0A345DZ44</accession>
<evidence type="ECO:0000313" key="5">
    <source>
        <dbReference type="EMBL" id="AXG08542.1"/>
    </source>
</evidence>
<dbReference type="KEGG" id="haj:DU500_01565"/>
<dbReference type="PANTHER" id="PTHR32194">
    <property type="entry name" value="METALLOPROTEASE TLDD"/>
    <property type="match status" value="1"/>
</dbReference>
<dbReference type="InterPro" id="IPR023333">
    <property type="entry name" value="Proteasome_suB-type"/>
</dbReference>
<keyword evidence="4" id="KW-0647">Proteasome</keyword>